<dbReference type="EMBL" id="NKQK01000015">
    <property type="protein sequence ID" value="PSS09415.1"/>
    <property type="molecule type" value="Genomic_DNA"/>
</dbReference>
<dbReference type="InterPro" id="IPR037491">
    <property type="entry name" value="LTI78/LTI65"/>
</dbReference>
<dbReference type="FunCoup" id="A0A2R6QJ34">
    <property type="interactions" value="29"/>
</dbReference>
<feature type="compositionally biased region" description="Basic and acidic residues" evidence="1">
    <location>
        <begin position="139"/>
        <end position="158"/>
    </location>
</feature>
<dbReference type="InParanoid" id="A0A2R6QJ34"/>
<evidence type="ECO:0000313" key="4">
    <source>
        <dbReference type="EMBL" id="PSS09415.1"/>
    </source>
</evidence>
<reference evidence="4 5" key="1">
    <citation type="submission" date="2017-07" db="EMBL/GenBank/DDBJ databases">
        <title>An improved, manually edited Actinidia chinensis var. chinensis (kiwifruit) genome highlights the challenges associated with draft genomes and gene prediction in plants.</title>
        <authorList>
            <person name="Pilkington S."/>
            <person name="Crowhurst R."/>
            <person name="Hilario E."/>
            <person name="Nardozza S."/>
            <person name="Fraser L."/>
            <person name="Peng Y."/>
            <person name="Gunaseelan K."/>
            <person name="Simpson R."/>
            <person name="Tahir J."/>
            <person name="Deroles S."/>
            <person name="Templeton K."/>
            <person name="Luo Z."/>
            <person name="Davy M."/>
            <person name="Cheng C."/>
            <person name="Mcneilage M."/>
            <person name="Scaglione D."/>
            <person name="Liu Y."/>
            <person name="Zhang Q."/>
            <person name="Datson P."/>
            <person name="De Silva N."/>
            <person name="Gardiner S."/>
            <person name="Bassett H."/>
            <person name="Chagne D."/>
            <person name="Mccallum J."/>
            <person name="Dzierzon H."/>
            <person name="Deng C."/>
            <person name="Wang Y.-Y."/>
            <person name="Barron N."/>
            <person name="Manako K."/>
            <person name="Bowen J."/>
            <person name="Foster T."/>
            <person name="Erridge Z."/>
            <person name="Tiffin H."/>
            <person name="Waite C."/>
            <person name="Davies K."/>
            <person name="Grierson E."/>
            <person name="Laing W."/>
            <person name="Kirk R."/>
            <person name="Chen X."/>
            <person name="Wood M."/>
            <person name="Montefiori M."/>
            <person name="Brummell D."/>
            <person name="Schwinn K."/>
            <person name="Catanach A."/>
            <person name="Fullerton C."/>
            <person name="Li D."/>
            <person name="Meiyalaghan S."/>
            <person name="Nieuwenhuizen N."/>
            <person name="Read N."/>
            <person name="Prakash R."/>
            <person name="Hunter D."/>
            <person name="Zhang H."/>
            <person name="Mckenzie M."/>
            <person name="Knabel M."/>
            <person name="Harris A."/>
            <person name="Allan A."/>
            <person name="Chen A."/>
            <person name="Janssen B."/>
            <person name="Plunkett B."/>
            <person name="Dwamena C."/>
            <person name="Voogd C."/>
            <person name="Leif D."/>
            <person name="Lafferty D."/>
            <person name="Souleyre E."/>
            <person name="Varkonyi-Gasic E."/>
            <person name="Gambi F."/>
            <person name="Hanley J."/>
            <person name="Yao J.-L."/>
            <person name="Cheung J."/>
            <person name="David K."/>
            <person name="Warren B."/>
            <person name="Marsh K."/>
            <person name="Snowden K."/>
            <person name="Lin-Wang K."/>
            <person name="Brian L."/>
            <person name="Martinez-Sanchez M."/>
            <person name="Wang M."/>
            <person name="Ileperuma N."/>
            <person name="Macnee N."/>
            <person name="Campin R."/>
            <person name="Mcatee P."/>
            <person name="Drummond R."/>
            <person name="Espley R."/>
            <person name="Ireland H."/>
            <person name="Wu R."/>
            <person name="Atkinson R."/>
            <person name="Karunairetnam S."/>
            <person name="Bulley S."/>
            <person name="Chunkath S."/>
            <person name="Hanley Z."/>
            <person name="Storey R."/>
            <person name="Thrimawithana A."/>
            <person name="Thomson S."/>
            <person name="David C."/>
            <person name="Testolin R."/>
        </authorList>
    </citation>
    <scope>NUCLEOTIDE SEQUENCE [LARGE SCALE GENOMIC DNA]</scope>
    <source>
        <strain evidence="5">cv. Red5</strain>
        <tissue evidence="4">Young leaf</tissue>
    </source>
</reference>
<comment type="caution">
    <text evidence="4">The sequence shown here is derived from an EMBL/GenBank/DDBJ whole genome shotgun (WGS) entry which is preliminary data.</text>
</comment>
<reference evidence="5" key="2">
    <citation type="journal article" date="2018" name="BMC Genomics">
        <title>A manually annotated Actinidia chinensis var. chinensis (kiwifruit) genome highlights the challenges associated with draft genomes and gene prediction in plants.</title>
        <authorList>
            <person name="Pilkington S.M."/>
            <person name="Crowhurst R."/>
            <person name="Hilario E."/>
            <person name="Nardozza S."/>
            <person name="Fraser L."/>
            <person name="Peng Y."/>
            <person name="Gunaseelan K."/>
            <person name="Simpson R."/>
            <person name="Tahir J."/>
            <person name="Deroles S.C."/>
            <person name="Templeton K."/>
            <person name="Luo Z."/>
            <person name="Davy M."/>
            <person name="Cheng C."/>
            <person name="McNeilage M."/>
            <person name="Scaglione D."/>
            <person name="Liu Y."/>
            <person name="Zhang Q."/>
            <person name="Datson P."/>
            <person name="De Silva N."/>
            <person name="Gardiner S.E."/>
            <person name="Bassett H."/>
            <person name="Chagne D."/>
            <person name="McCallum J."/>
            <person name="Dzierzon H."/>
            <person name="Deng C."/>
            <person name="Wang Y.Y."/>
            <person name="Barron L."/>
            <person name="Manako K."/>
            <person name="Bowen J."/>
            <person name="Foster T.M."/>
            <person name="Erridge Z.A."/>
            <person name="Tiffin H."/>
            <person name="Waite C.N."/>
            <person name="Davies K.M."/>
            <person name="Grierson E.P."/>
            <person name="Laing W.A."/>
            <person name="Kirk R."/>
            <person name="Chen X."/>
            <person name="Wood M."/>
            <person name="Montefiori M."/>
            <person name="Brummell D.A."/>
            <person name="Schwinn K.E."/>
            <person name="Catanach A."/>
            <person name="Fullerton C."/>
            <person name="Li D."/>
            <person name="Meiyalaghan S."/>
            <person name="Nieuwenhuizen N."/>
            <person name="Read N."/>
            <person name="Prakash R."/>
            <person name="Hunter D."/>
            <person name="Zhang H."/>
            <person name="McKenzie M."/>
            <person name="Knabel M."/>
            <person name="Harris A."/>
            <person name="Allan A.C."/>
            <person name="Gleave A."/>
            <person name="Chen A."/>
            <person name="Janssen B.J."/>
            <person name="Plunkett B."/>
            <person name="Ampomah-Dwamena C."/>
            <person name="Voogd C."/>
            <person name="Leif D."/>
            <person name="Lafferty D."/>
            <person name="Souleyre E.J.F."/>
            <person name="Varkonyi-Gasic E."/>
            <person name="Gambi F."/>
            <person name="Hanley J."/>
            <person name="Yao J.L."/>
            <person name="Cheung J."/>
            <person name="David K.M."/>
            <person name="Warren B."/>
            <person name="Marsh K."/>
            <person name="Snowden K.C."/>
            <person name="Lin-Wang K."/>
            <person name="Brian L."/>
            <person name="Martinez-Sanchez M."/>
            <person name="Wang M."/>
            <person name="Ileperuma N."/>
            <person name="Macnee N."/>
            <person name="Campin R."/>
            <person name="McAtee P."/>
            <person name="Drummond R.S.M."/>
            <person name="Espley R.V."/>
            <person name="Ireland H.S."/>
            <person name="Wu R."/>
            <person name="Atkinson R.G."/>
            <person name="Karunairetnam S."/>
            <person name="Bulley S."/>
            <person name="Chunkath S."/>
            <person name="Hanley Z."/>
            <person name="Storey R."/>
            <person name="Thrimawithana A.H."/>
            <person name="Thomson S."/>
            <person name="David C."/>
            <person name="Testolin R."/>
            <person name="Huang H."/>
            <person name="Hellens R.P."/>
            <person name="Schaffer R.J."/>
        </authorList>
    </citation>
    <scope>NUCLEOTIDE SEQUENCE [LARGE SCALE GENOMIC DNA]</scope>
    <source>
        <strain evidence="5">cv. Red5</strain>
    </source>
</reference>
<evidence type="ECO:0000259" key="2">
    <source>
        <dbReference type="Pfam" id="PF23399"/>
    </source>
</evidence>
<organism evidence="4 5">
    <name type="scientific">Actinidia chinensis var. chinensis</name>
    <name type="common">Chinese soft-hair kiwi</name>
    <dbReference type="NCBI Taxonomy" id="1590841"/>
    <lineage>
        <taxon>Eukaryota</taxon>
        <taxon>Viridiplantae</taxon>
        <taxon>Streptophyta</taxon>
        <taxon>Embryophyta</taxon>
        <taxon>Tracheophyta</taxon>
        <taxon>Spermatophyta</taxon>
        <taxon>Magnoliopsida</taxon>
        <taxon>eudicotyledons</taxon>
        <taxon>Gunneridae</taxon>
        <taxon>Pentapetalae</taxon>
        <taxon>asterids</taxon>
        <taxon>Ericales</taxon>
        <taxon>Actinidiaceae</taxon>
        <taxon>Actinidia</taxon>
    </lineage>
</organism>
<feature type="domain" description="LTI65/LTI78 PGEED repeat" evidence="2">
    <location>
        <begin position="249"/>
        <end position="279"/>
    </location>
</feature>
<feature type="compositionally biased region" description="Basic and acidic residues" evidence="1">
    <location>
        <begin position="335"/>
        <end position="345"/>
    </location>
</feature>
<feature type="compositionally biased region" description="Low complexity" evidence="1">
    <location>
        <begin position="308"/>
        <end position="321"/>
    </location>
</feature>
<feature type="compositionally biased region" description="Basic and acidic residues" evidence="1">
    <location>
        <begin position="116"/>
        <end position="129"/>
    </location>
</feature>
<dbReference type="STRING" id="1590841.A0A2R6QJ34"/>
<dbReference type="PANTHER" id="PTHR33836">
    <property type="entry name" value="LOW-TEMPERATURE-INDUCED 65 KDA PROTEIN-RELATED"/>
    <property type="match status" value="1"/>
</dbReference>
<dbReference type="Pfam" id="PF23399">
    <property type="entry name" value="LTI65_PGEED"/>
    <property type="match status" value="1"/>
</dbReference>
<dbReference type="InterPro" id="IPR057059">
    <property type="entry name" value="LTI65/LTI78_PGEED"/>
</dbReference>
<dbReference type="Pfam" id="PF23403">
    <property type="entry name" value="LTI65_LTI78_N"/>
    <property type="match status" value="1"/>
</dbReference>
<protein>
    <submittedName>
        <fullName evidence="4">Low-temperature-induced protein</fullName>
    </submittedName>
</protein>
<dbReference type="InterPro" id="IPR056605">
    <property type="entry name" value="LTI65_LTI78_N"/>
</dbReference>
<dbReference type="AlphaFoldDB" id="A0A2R6QJ34"/>
<gene>
    <name evidence="4" type="ORF">CEY00_Acc16438</name>
</gene>
<dbReference type="PANTHER" id="PTHR33836:SF7">
    <property type="entry name" value="LOW-TEMPERATURE-INDUCED PROTEIN"/>
    <property type="match status" value="1"/>
</dbReference>
<dbReference type="OMA" id="QIWDKGV"/>
<sequence>MAQMNSLRKLNTTETPTTPRARTSPTFEQLLQGDAPNWVSSSSPVLGRDHDHGENYGHNNKKSVLTKVKEKAKKMRQSLSKKKHGHEDTESPPWGVTLDDDEEDEDPEYLGAPMYESEKAPEACKETARQHPRAIPVVSEKHVLPNSIKHDVEQEKQKPLSPSKTITETVTEKLGPAYAAVSDATHAIASKIAGLTIAGGDSGNFAGSTDTAGVHSASPLTVVTDTADCAVSGMQKLGRGSEPRGQTWDKGVSVKEYLMTKLEPGEDERVLSQVITEAISPKRTPGDVGVVEKVKEAVTSFLRSEEPSQSTTTTATNLSTSPIPISTIPQQGIEEENHGRILQEN</sequence>
<evidence type="ECO:0000256" key="1">
    <source>
        <dbReference type="SAM" id="MobiDB-lite"/>
    </source>
</evidence>
<dbReference type="Gramene" id="PSS09415">
    <property type="protein sequence ID" value="PSS09415"/>
    <property type="gene ID" value="CEY00_Acc16438"/>
</dbReference>
<feature type="domain" description="LTI65/LTI78 N-terminal" evidence="3">
    <location>
        <begin position="58"/>
        <end position="119"/>
    </location>
</feature>
<proteinExistence type="predicted"/>
<feature type="compositionally biased region" description="Basic residues" evidence="1">
    <location>
        <begin position="70"/>
        <end position="84"/>
    </location>
</feature>
<name>A0A2R6QJ34_ACTCC</name>
<dbReference type="OrthoDB" id="670168at2759"/>
<evidence type="ECO:0000259" key="3">
    <source>
        <dbReference type="Pfam" id="PF23403"/>
    </source>
</evidence>
<keyword evidence="5" id="KW-1185">Reference proteome</keyword>
<dbReference type="Proteomes" id="UP000241394">
    <property type="component" value="Chromosome LG15"/>
</dbReference>
<feature type="compositionally biased region" description="Low complexity" evidence="1">
    <location>
        <begin position="12"/>
        <end position="26"/>
    </location>
</feature>
<feature type="region of interest" description="Disordered" evidence="1">
    <location>
        <begin position="301"/>
        <end position="345"/>
    </location>
</feature>
<evidence type="ECO:0000313" key="5">
    <source>
        <dbReference type="Proteomes" id="UP000241394"/>
    </source>
</evidence>
<feature type="region of interest" description="Disordered" evidence="1">
    <location>
        <begin position="1"/>
        <end position="165"/>
    </location>
</feature>
<feature type="compositionally biased region" description="Acidic residues" evidence="1">
    <location>
        <begin position="98"/>
        <end position="108"/>
    </location>
</feature>
<accession>A0A2R6QJ34</accession>
<feature type="compositionally biased region" description="Polar residues" evidence="1">
    <location>
        <begin position="1"/>
        <end position="10"/>
    </location>
</feature>
<dbReference type="GO" id="GO:0009737">
    <property type="term" value="P:response to abscisic acid"/>
    <property type="evidence" value="ECO:0007669"/>
    <property type="project" value="InterPro"/>
</dbReference>